<feature type="chain" id="PRO_5011789820" evidence="1">
    <location>
        <begin position="19"/>
        <end position="341"/>
    </location>
</feature>
<reference evidence="3" key="1">
    <citation type="submission" date="2016-10" db="EMBL/GenBank/DDBJ databases">
        <authorList>
            <person name="Varghese N."/>
            <person name="Submissions S."/>
        </authorList>
    </citation>
    <scope>NUCLEOTIDE SEQUENCE [LARGE SCALE GENOMIC DNA]</scope>
    <source>
        <strain evidence="3">DSM 3695</strain>
    </source>
</reference>
<dbReference type="Proteomes" id="UP000199310">
    <property type="component" value="Unassembled WGS sequence"/>
</dbReference>
<evidence type="ECO:0000313" key="2">
    <source>
        <dbReference type="EMBL" id="SEW49736.1"/>
    </source>
</evidence>
<dbReference type="AlphaFoldDB" id="A0A1I0S543"/>
<accession>A0A1I0S543</accession>
<dbReference type="RefSeq" id="WP_089896984.1">
    <property type="nucleotide sequence ID" value="NZ_FOJG01000002.1"/>
</dbReference>
<keyword evidence="3" id="KW-1185">Reference proteome</keyword>
<sequence>MKRLLLLSFVTMSLFACNSDKNDAPTPAVDYKDPKVLSGALTVKSGTVVTGTMPVGTGAAGAPVLSASSNNQVLTAINGRYAVVAPELETGKFKGYYVKVAGADNYFKVEFPAKAGARKAKNVKHGLLRGNIPDSLILIKLPEGLNVDTFKLQYAVYDSSNVVSNVITAFIAVLKPAGGADGAAFAGTWENYRYKGPNSANWTYVIAADTGWTPFTCVNNVLTYDEKGTPTITRINRTLKDQAAFNTNGTFTYEYHDQYSYLNYDSSKCNSLKYVENDEQSLVFGGWSYVPATKQLILVADNDGKISADDFSVVINTIKEVTATKIVTQDEDGYISEMIKK</sequence>
<dbReference type="OrthoDB" id="627345at2"/>
<keyword evidence="1" id="KW-0732">Signal</keyword>
<evidence type="ECO:0000256" key="1">
    <source>
        <dbReference type="SAM" id="SignalP"/>
    </source>
</evidence>
<feature type="signal peptide" evidence="1">
    <location>
        <begin position="1"/>
        <end position="18"/>
    </location>
</feature>
<gene>
    <name evidence="2" type="ORF">SAMN04488122_3553</name>
</gene>
<evidence type="ECO:0000313" key="3">
    <source>
        <dbReference type="Proteomes" id="UP000199310"/>
    </source>
</evidence>
<dbReference type="EMBL" id="FOJG01000002">
    <property type="protein sequence ID" value="SEW49736.1"/>
    <property type="molecule type" value="Genomic_DNA"/>
</dbReference>
<name>A0A1I0S543_9BACT</name>
<dbReference type="STRING" id="29529.SAMN04488122_3553"/>
<organism evidence="2 3">
    <name type="scientific">Chitinophaga arvensicola</name>
    <dbReference type="NCBI Taxonomy" id="29529"/>
    <lineage>
        <taxon>Bacteria</taxon>
        <taxon>Pseudomonadati</taxon>
        <taxon>Bacteroidota</taxon>
        <taxon>Chitinophagia</taxon>
        <taxon>Chitinophagales</taxon>
        <taxon>Chitinophagaceae</taxon>
        <taxon>Chitinophaga</taxon>
    </lineage>
</organism>
<dbReference type="PROSITE" id="PS51257">
    <property type="entry name" value="PROKAR_LIPOPROTEIN"/>
    <property type="match status" value="1"/>
</dbReference>
<proteinExistence type="predicted"/>
<protein>
    <submittedName>
        <fullName evidence="2">Uncharacterized protein</fullName>
    </submittedName>
</protein>